<proteinExistence type="predicted"/>
<reference evidence="1" key="1">
    <citation type="submission" date="2024-04" db="EMBL/GenBank/DDBJ databases">
        <authorList>
            <person name="Adelman N."/>
            <person name="Francis S."/>
            <person name="Griciute V."/>
            <person name="Hart J."/>
            <person name="Matonsi M."/>
            <person name="Hutchison K.W."/>
            <person name="Molloy S.D."/>
            <person name="Viland M.D."/>
            <person name="Lewis C.M."/>
            <person name="Garlena R.A."/>
            <person name="Russell D.A."/>
            <person name="Jacobs-Sera D."/>
            <person name="Hatfull G.F."/>
        </authorList>
    </citation>
    <scope>NUCLEOTIDE SEQUENCE</scope>
</reference>
<evidence type="ECO:0000313" key="1">
    <source>
        <dbReference type="EMBL" id="XCH42818.1"/>
    </source>
</evidence>
<name>A0AAU8GMA7_9VIRU</name>
<evidence type="ECO:0008006" key="2">
    <source>
        <dbReference type="Google" id="ProtNLM"/>
    </source>
</evidence>
<dbReference type="EMBL" id="PP750959">
    <property type="protein sequence ID" value="XCH42818.1"/>
    <property type="molecule type" value="Genomic_DNA"/>
</dbReference>
<organism evidence="1">
    <name type="scientific">Mycobacterium phage Hermia</name>
    <dbReference type="NCBI Taxonomy" id="3136620"/>
    <lineage>
        <taxon>Viruses</taxon>
    </lineage>
</organism>
<sequence>MNRLITMFAAALVKAVFDYLRAHPEFLNQVIDRATEKLPDLADLDDKILAKIPDLSRLDDKIIGLFPDLSRLPEQLINAINPFKR</sequence>
<protein>
    <recommendedName>
        <fullName evidence="2">Minor tail protein</fullName>
    </recommendedName>
</protein>
<gene>
    <name evidence="1" type="primary">9</name>
    <name evidence="1" type="ORF">SEA_HERMIA_9</name>
</gene>
<accession>A0AAU8GMA7</accession>